<dbReference type="Gene3D" id="3.40.1390.10">
    <property type="entry name" value="MurE/MurF, N-terminal domain"/>
    <property type="match status" value="1"/>
</dbReference>
<keyword evidence="4 7" id="KW-0677">Repeat</keyword>
<dbReference type="InterPro" id="IPR007691">
    <property type="entry name" value="LpxD"/>
</dbReference>
<feature type="coiled-coil region" evidence="8">
    <location>
        <begin position="325"/>
        <end position="352"/>
    </location>
</feature>
<keyword evidence="2 7" id="KW-0441">Lipid A biosynthesis</keyword>
<keyword evidence="5 7" id="KW-0443">Lipid metabolism</keyword>
<comment type="similarity">
    <text evidence="7">Belongs to the transferase hexapeptide repeat family. LpxD subfamily.</text>
</comment>
<dbReference type="Gene3D" id="2.160.10.10">
    <property type="entry name" value="Hexapeptide repeat proteins"/>
    <property type="match status" value="1"/>
</dbReference>
<evidence type="ECO:0000256" key="8">
    <source>
        <dbReference type="SAM" id="Coils"/>
    </source>
</evidence>
<protein>
    <recommendedName>
        <fullName evidence="7">UDP-3-O-acylglucosamine N-acyltransferase</fullName>
        <ecNumber evidence="7">2.3.1.191</ecNumber>
    </recommendedName>
</protein>
<dbReference type="Pfam" id="PF04613">
    <property type="entry name" value="LpxD"/>
    <property type="match status" value="1"/>
</dbReference>
<comment type="pathway">
    <text evidence="7">Bacterial outer membrane biogenesis; LPS lipid A biosynthesis.</text>
</comment>
<dbReference type="PANTHER" id="PTHR43378">
    <property type="entry name" value="UDP-3-O-ACYLGLUCOSAMINE N-ACYLTRANSFERASE"/>
    <property type="match status" value="1"/>
</dbReference>
<comment type="subunit">
    <text evidence="7">Homotrimer.</text>
</comment>
<keyword evidence="12" id="KW-1185">Reference proteome</keyword>
<dbReference type="Pfam" id="PF25087">
    <property type="entry name" value="GMPPB_C"/>
    <property type="match status" value="1"/>
</dbReference>
<dbReference type="EC" id="2.3.1.191" evidence="7"/>
<keyword evidence="1 7" id="KW-0444">Lipid biosynthesis</keyword>
<evidence type="ECO:0000256" key="3">
    <source>
        <dbReference type="ARBA" id="ARBA00022679"/>
    </source>
</evidence>
<dbReference type="GO" id="GO:0016746">
    <property type="term" value="F:acyltransferase activity"/>
    <property type="evidence" value="ECO:0007669"/>
    <property type="project" value="UniProtKB-KW"/>
</dbReference>
<dbReference type="SUPFAM" id="SSF51161">
    <property type="entry name" value="Trimeric LpxA-like enzymes"/>
    <property type="match status" value="1"/>
</dbReference>
<dbReference type="CDD" id="cd03352">
    <property type="entry name" value="LbH_LpxD"/>
    <property type="match status" value="1"/>
</dbReference>
<evidence type="ECO:0000256" key="7">
    <source>
        <dbReference type="HAMAP-Rule" id="MF_00523"/>
    </source>
</evidence>
<keyword evidence="3 7" id="KW-0808">Transferase</keyword>
<evidence type="ECO:0000259" key="10">
    <source>
        <dbReference type="Pfam" id="PF25087"/>
    </source>
</evidence>
<feature type="domain" description="Mannose-1-phosphate guanyltransferase C-terminal" evidence="10">
    <location>
        <begin position="102"/>
        <end position="183"/>
    </location>
</feature>
<name>A0ABX8V067_9BACT</name>
<evidence type="ECO:0000313" key="11">
    <source>
        <dbReference type="EMBL" id="QYF48574.1"/>
    </source>
</evidence>
<organism evidence="11 12">
    <name type="scientific">Candidatus Rhabdochlamydia oedothoracis</name>
    <dbReference type="NCBI Taxonomy" id="2720720"/>
    <lineage>
        <taxon>Bacteria</taxon>
        <taxon>Pseudomonadati</taxon>
        <taxon>Chlamydiota</taxon>
        <taxon>Chlamydiia</taxon>
        <taxon>Parachlamydiales</taxon>
        <taxon>Candidatus Rhabdochlamydiaceae</taxon>
        <taxon>Candidatus Rhabdochlamydia</taxon>
    </lineage>
</organism>
<dbReference type="InterPro" id="IPR011004">
    <property type="entry name" value="Trimer_LpxA-like_sf"/>
</dbReference>
<feature type="domain" description="UDP-3-O-[3-hydroxymyristoyl] glucosamine N-acyltransferase non-repeat region" evidence="9">
    <location>
        <begin position="24"/>
        <end position="88"/>
    </location>
</feature>
<dbReference type="PANTHER" id="PTHR43378:SF2">
    <property type="entry name" value="UDP-3-O-ACYLGLUCOSAMINE N-ACYLTRANSFERASE 1, MITOCHONDRIAL-RELATED"/>
    <property type="match status" value="1"/>
</dbReference>
<evidence type="ECO:0000259" key="9">
    <source>
        <dbReference type="Pfam" id="PF04613"/>
    </source>
</evidence>
<comment type="function">
    <text evidence="7">Catalyzes the N-acylation of UDP-3-O-acylglucosamine using 3-hydroxyacyl-ACP as the acyl donor. Is involved in the biosynthesis of lipid A, a phosphorylated glycolipid that anchors the lipopolysaccharide to the outer membrane of the cell.</text>
</comment>
<dbReference type="InterPro" id="IPR056729">
    <property type="entry name" value="GMPPB_C"/>
</dbReference>
<evidence type="ECO:0000313" key="12">
    <source>
        <dbReference type="Proteomes" id="UP000826014"/>
    </source>
</evidence>
<dbReference type="HAMAP" id="MF_00523">
    <property type="entry name" value="LpxD"/>
    <property type="match status" value="1"/>
</dbReference>
<dbReference type="NCBIfam" id="TIGR01853">
    <property type="entry name" value="lipid_A_lpxD"/>
    <property type="match status" value="1"/>
</dbReference>
<evidence type="ECO:0000256" key="6">
    <source>
        <dbReference type="ARBA" id="ARBA00023315"/>
    </source>
</evidence>
<dbReference type="RefSeq" id="WP_215217284.1">
    <property type="nucleotide sequence ID" value="NZ_CP075587.1"/>
</dbReference>
<comment type="catalytic activity">
    <reaction evidence="7">
        <text>a UDP-3-O-[(3R)-3-hydroxyacyl]-alpha-D-glucosamine + a (3R)-hydroxyacyl-[ACP] = a UDP-2-N,3-O-bis[(3R)-3-hydroxyacyl]-alpha-D-glucosamine + holo-[ACP] + H(+)</text>
        <dbReference type="Rhea" id="RHEA:53836"/>
        <dbReference type="Rhea" id="RHEA-COMP:9685"/>
        <dbReference type="Rhea" id="RHEA-COMP:9945"/>
        <dbReference type="ChEBI" id="CHEBI:15378"/>
        <dbReference type="ChEBI" id="CHEBI:64479"/>
        <dbReference type="ChEBI" id="CHEBI:78827"/>
        <dbReference type="ChEBI" id="CHEBI:137740"/>
        <dbReference type="ChEBI" id="CHEBI:137748"/>
        <dbReference type="EC" id="2.3.1.191"/>
    </reaction>
</comment>
<evidence type="ECO:0000256" key="1">
    <source>
        <dbReference type="ARBA" id="ARBA00022516"/>
    </source>
</evidence>
<gene>
    <name evidence="7" type="primary">lpxD</name>
    <name evidence="11" type="ORF">RHABOEDO_000761</name>
</gene>
<dbReference type="EMBL" id="CP075587">
    <property type="protein sequence ID" value="QYF48574.1"/>
    <property type="molecule type" value="Genomic_DNA"/>
</dbReference>
<evidence type="ECO:0000256" key="5">
    <source>
        <dbReference type="ARBA" id="ARBA00023098"/>
    </source>
</evidence>
<sequence>MKKFTLQEIAAFTESTLVGNPHHLINNVDSLENAGPEDASFLANPRYCTSMSQSKAGVICVDNTFPVEEGKNFLLSDNPSITFQKIIKALLLPQNNSGFKGIHPTAVIHESAEIGQNVQIGPSVVIDENTKIGNGCIIYPFTFVGLNSCLGEACIIYSHVTIREKIILGNRVILQPGVVVGSCGFGYTTDQNGQHSKLEQLGSVIIEDDVEIGANTTIDRARFKVTRIGKGTKIDNLVQIAHNVSLGSHNIVVSQTGIAGSVKTGENVMFGGQVGVVGHVEIASNVMIATRGGVSKSIDKPGKYGGSPVIPLPKYNREQARVRNIPKYLAQIEELKKRVEELEKALETSHDLKTMRLKAQQNIL</sequence>
<keyword evidence="6 7" id="KW-0012">Acyltransferase</keyword>
<proteinExistence type="inferred from homology"/>
<reference evidence="11 12" key="1">
    <citation type="journal article" date="2022" name="bioRxiv">
        <title>Ecology and evolution of chlamydial symbionts of arthropods.</title>
        <authorList>
            <person name="Halter T."/>
            <person name="Koestlbacher S."/>
            <person name="Collingro A."/>
            <person name="Sixt B.S."/>
            <person name="Toenshoff E.R."/>
            <person name="Hendrickx F."/>
            <person name="Kostanjsek R."/>
            <person name="Horn M."/>
        </authorList>
    </citation>
    <scope>NUCLEOTIDE SEQUENCE [LARGE SCALE GENOMIC DNA]</scope>
    <source>
        <strain evidence="11">W744xW776</strain>
    </source>
</reference>
<feature type="active site" description="Proton acceptor" evidence="7">
    <location>
        <position position="242"/>
    </location>
</feature>
<dbReference type="Proteomes" id="UP000826014">
    <property type="component" value="Chromosome"/>
</dbReference>
<accession>A0ABX8V067</accession>
<dbReference type="NCBIfam" id="NF002060">
    <property type="entry name" value="PRK00892.1"/>
    <property type="match status" value="1"/>
</dbReference>
<evidence type="ECO:0000256" key="4">
    <source>
        <dbReference type="ARBA" id="ARBA00022737"/>
    </source>
</evidence>
<evidence type="ECO:0000256" key="2">
    <source>
        <dbReference type="ARBA" id="ARBA00022556"/>
    </source>
</evidence>
<dbReference type="InterPro" id="IPR020573">
    <property type="entry name" value="UDP_GlcNAc_AcTrfase_non-rep"/>
</dbReference>
<keyword evidence="8" id="KW-0175">Coiled coil</keyword>